<dbReference type="Gene3D" id="2.170.16.10">
    <property type="entry name" value="Hedgehog/Intein (Hint) domain"/>
    <property type="match status" value="1"/>
</dbReference>
<feature type="region of interest" description="Disordered" evidence="1">
    <location>
        <begin position="179"/>
        <end position="198"/>
    </location>
</feature>
<dbReference type="Proteomes" id="UP000791080">
    <property type="component" value="Unassembled WGS sequence"/>
</dbReference>
<organism evidence="2 3">
    <name type="scientific">Actinoalloteichus caeruleus DSM 43889</name>
    <dbReference type="NCBI Taxonomy" id="1120930"/>
    <lineage>
        <taxon>Bacteria</taxon>
        <taxon>Bacillati</taxon>
        <taxon>Actinomycetota</taxon>
        <taxon>Actinomycetes</taxon>
        <taxon>Pseudonocardiales</taxon>
        <taxon>Pseudonocardiaceae</taxon>
        <taxon>Actinoalloteichus</taxon>
        <taxon>Actinoalloteichus cyanogriseus</taxon>
    </lineage>
</organism>
<feature type="compositionally biased region" description="Low complexity" evidence="1">
    <location>
        <begin position="145"/>
        <end position="154"/>
    </location>
</feature>
<evidence type="ECO:0000256" key="1">
    <source>
        <dbReference type="SAM" id="MobiDB-lite"/>
    </source>
</evidence>
<proteinExistence type="predicted"/>
<name>A0ABT1JFM4_ACTCY</name>
<feature type="region of interest" description="Disordered" evidence="1">
    <location>
        <begin position="82"/>
        <end position="162"/>
    </location>
</feature>
<accession>A0ABT1JFM4</accession>
<evidence type="ECO:0008006" key="4">
    <source>
        <dbReference type="Google" id="ProtNLM"/>
    </source>
</evidence>
<gene>
    <name evidence="2" type="ORF">G443_001560</name>
</gene>
<protein>
    <recommendedName>
        <fullName evidence="4">Hedgehog/Intein (Hint) domain-containing protein</fullName>
    </recommendedName>
</protein>
<sequence>MDRVIFRVRTWRREREEATALLRNAGCRVNSFVPGTLVLLADGTRTPIEDIQLGDEVLASDPDTGEIGPQRVVATITNEGPKTLVDVSHTPSPDQLPGTVTATDEHPFWSTTTATGPTPPTSPEETPSSPPPATTPPSPTPTPTPTTTASTTSPSTPPTRTMYWRDRHLSWFTTAEDAFPFSGTGAASGSSSEISLSC</sequence>
<feature type="compositionally biased region" description="Polar residues" evidence="1">
    <location>
        <begin position="89"/>
        <end position="102"/>
    </location>
</feature>
<feature type="compositionally biased region" description="Pro residues" evidence="1">
    <location>
        <begin position="117"/>
        <end position="144"/>
    </location>
</feature>
<dbReference type="InterPro" id="IPR036844">
    <property type="entry name" value="Hint_dom_sf"/>
</dbReference>
<reference evidence="2 3" key="2">
    <citation type="submission" date="2022-06" db="EMBL/GenBank/DDBJ databases">
        <title>Genomic Encyclopedia of Type Strains, Phase I: the one thousand microbial genomes (KMG-I) project.</title>
        <authorList>
            <person name="Kyrpides N."/>
        </authorList>
    </citation>
    <scope>NUCLEOTIDE SEQUENCE [LARGE SCALE GENOMIC DNA]</scope>
    <source>
        <strain evidence="2 3">DSM 43889</strain>
    </source>
</reference>
<evidence type="ECO:0000313" key="3">
    <source>
        <dbReference type="Proteomes" id="UP000791080"/>
    </source>
</evidence>
<reference evidence="2 3" key="1">
    <citation type="submission" date="2013-07" db="EMBL/GenBank/DDBJ databases">
        <authorList>
            <consortium name="DOE Joint Genome Institute"/>
            <person name="Reeve W."/>
            <person name="Huntemann M."/>
            <person name="Han J."/>
            <person name="Chen A."/>
            <person name="Kyrpides N."/>
            <person name="Mavromatis K."/>
            <person name="Markowitz V."/>
            <person name="Palaniappan K."/>
            <person name="Ivanova N."/>
            <person name="Schaumberg A."/>
            <person name="Pati A."/>
            <person name="Liolios K."/>
            <person name="Nordberg H.P."/>
            <person name="Cantor M.N."/>
            <person name="Hua S.X."/>
            <person name="Woyke T."/>
        </authorList>
    </citation>
    <scope>NUCLEOTIDE SEQUENCE [LARGE SCALE GENOMIC DNA]</scope>
    <source>
        <strain evidence="2 3">DSM 43889</strain>
    </source>
</reference>
<comment type="caution">
    <text evidence="2">The sequence shown here is derived from an EMBL/GenBank/DDBJ whole genome shotgun (WGS) entry which is preliminary data.</text>
</comment>
<evidence type="ECO:0000313" key="2">
    <source>
        <dbReference type="EMBL" id="MCP2331290.1"/>
    </source>
</evidence>
<keyword evidence="3" id="KW-1185">Reference proteome</keyword>
<dbReference type="SUPFAM" id="SSF51294">
    <property type="entry name" value="Hedgehog/intein (Hint) domain"/>
    <property type="match status" value="1"/>
</dbReference>
<dbReference type="CDD" id="cd00081">
    <property type="entry name" value="Hint"/>
    <property type="match status" value="1"/>
</dbReference>
<feature type="compositionally biased region" description="Low complexity" evidence="1">
    <location>
        <begin position="182"/>
        <end position="198"/>
    </location>
</feature>
<dbReference type="EMBL" id="AUBJ02000001">
    <property type="protein sequence ID" value="MCP2331290.1"/>
    <property type="molecule type" value="Genomic_DNA"/>
</dbReference>